<dbReference type="PROSITE" id="PS00675">
    <property type="entry name" value="SIGMA54_INTERACT_1"/>
    <property type="match status" value="1"/>
</dbReference>
<name>A0ABQ5K8K5_9EUKA</name>
<accession>A0ABQ5K8K5</accession>
<evidence type="ECO:0000313" key="5">
    <source>
        <dbReference type="Proteomes" id="UP001057375"/>
    </source>
</evidence>
<evidence type="ECO:0000313" key="4">
    <source>
        <dbReference type="EMBL" id="GKT28901.1"/>
    </source>
</evidence>
<protein>
    <submittedName>
        <fullName evidence="4">Sigma-54 dependent transcriptional regulator</fullName>
    </submittedName>
</protein>
<comment type="caution">
    <text evidence="4">The sequence shown here is derived from an EMBL/GenBank/DDBJ whole genome shotgun (WGS) entry which is preliminary data.</text>
</comment>
<dbReference type="InterPro" id="IPR025943">
    <property type="entry name" value="Sigma_54_int_dom_ATP-bd_2"/>
</dbReference>
<dbReference type="InterPro" id="IPR025662">
    <property type="entry name" value="Sigma_54_int_dom_ATP-bd_1"/>
</dbReference>
<dbReference type="PROSITE" id="PS50045">
    <property type="entry name" value="SIGMA54_INTERACT_4"/>
    <property type="match status" value="1"/>
</dbReference>
<dbReference type="InterPro" id="IPR003593">
    <property type="entry name" value="AAA+_ATPase"/>
</dbReference>
<organism evidence="4 5">
    <name type="scientific">Aduncisulcus paluster</name>
    <dbReference type="NCBI Taxonomy" id="2918883"/>
    <lineage>
        <taxon>Eukaryota</taxon>
        <taxon>Metamonada</taxon>
        <taxon>Carpediemonas-like organisms</taxon>
        <taxon>Aduncisulcus</taxon>
    </lineage>
</organism>
<dbReference type="Proteomes" id="UP001057375">
    <property type="component" value="Unassembled WGS sequence"/>
</dbReference>
<dbReference type="InterPro" id="IPR027417">
    <property type="entry name" value="P-loop_NTPase"/>
</dbReference>
<proteinExistence type="predicted"/>
<dbReference type="CDD" id="cd00009">
    <property type="entry name" value="AAA"/>
    <property type="match status" value="1"/>
</dbReference>
<feature type="non-terminal residue" evidence="4">
    <location>
        <position position="165"/>
    </location>
</feature>
<keyword evidence="5" id="KW-1185">Reference proteome</keyword>
<gene>
    <name evidence="4" type="ORF">ADUPG1_000928</name>
</gene>
<dbReference type="PANTHER" id="PTHR32071">
    <property type="entry name" value="TRANSCRIPTIONAL REGULATORY PROTEIN"/>
    <property type="match status" value="1"/>
</dbReference>
<dbReference type="Gene3D" id="3.40.50.300">
    <property type="entry name" value="P-loop containing nucleotide triphosphate hydrolases"/>
    <property type="match status" value="2"/>
</dbReference>
<evidence type="ECO:0000256" key="1">
    <source>
        <dbReference type="ARBA" id="ARBA00022741"/>
    </source>
</evidence>
<dbReference type="SMART" id="SM00382">
    <property type="entry name" value="AAA"/>
    <property type="match status" value="1"/>
</dbReference>
<dbReference type="PROSITE" id="PS00676">
    <property type="entry name" value="SIGMA54_INTERACT_2"/>
    <property type="match status" value="1"/>
</dbReference>
<sequence>MQLVFRRIGKAAATNANVLISGDSGTGKELVARAVHYHSDRRAAPGQSGFFEIANGGTVFLDEIGDASPNMQAKLLRILQSKEYCKVGSSVVHTVDTRILAATHKDLKRLVEDGSFREDLYYRLHVVDIPVPSLAERGDDILILISNFLVKFSKTMQCPTPRITD</sequence>
<reference evidence="4" key="1">
    <citation type="submission" date="2022-03" db="EMBL/GenBank/DDBJ databases">
        <title>Draft genome sequence of Aduncisulcus paluster, a free-living microaerophilic Fornicata.</title>
        <authorList>
            <person name="Yuyama I."/>
            <person name="Kume K."/>
            <person name="Tamura T."/>
            <person name="Inagaki Y."/>
            <person name="Hashimoto T."/>
        </authorList>
    </citation>
    <scope>NUCLEOTIDE SEQUENCE</scope>
    <source>
        <strain evidence="4">NY0171</strain>
    </source>
</reference>
<dbReference type="SUPFAM" id="SSF52540">
    <property type="entry name" value="P-loop containing nucleoside triphosphate hydrolases"/>
    <property type="match status" value="1"/>
</dbReference>
<dbReference type="EMBL" id="BQXS01000531">
    <property type="protein sequence ID" value="GKT28901.1"/>
    <property type="molecule type" value="Genomic_DNA"/>
</dbReference>
<dbReference type="InterPro" id="IPR002078">
    <property type="entry name" value="Sigma_54_int"/>
</dbReference>
<evidence type="ECO:0000259" key="3">
    <source>
        <dbReference type="PROSITE" id="PS50045"/>
    </source>
</evidence>
<feature type="domain" description="Sigma-54 factor interaction" evidence="3">
    <location>
        <begin position="1"/>
        <end position="165"/>
    </location>
</feature>
<keyword evidence="2" id="KW-0067">ATP-binding</keyword>
<keyword evidence="1" id="KW-0547">Nucleotide-binding</keyword>
<dbReference type="Pfam" id="PF00158">
    <property type="entry name" value="Sigma54_activat"/>
    <property type="match status" value="2"/>
</dbReference>
<evidence type="ECO:0000256" key="2">
    <source>
        <dbReference type="ARBA" id="ARBA00022840"/>
    </source>
</evidence>